<sequence length="506" mass="58447">MPRNIIVHCQYMPEDSELLFIPVDIRTNQCSVVPIECNANISSQVDKFFQQRFANIIYPNEIKAILFISTENEFKSFTTAYYFRQKLRDYCKMHGIFCSFPTQDSLHMFGALLSTKIMVKEGEEILFLRSRANYSTGKFTNVEAMIAVRKKDCYQFIKTLEKIKYGFTQQWKKRFLQSSNPKRVIILCGPHDSNEYVHGMLEVFKDENAVVYKFGDCLENINEPVVQKVLHDMQENINPYYVSQMFLYNFQVKVGDKVLISVTLDRAPPLEESFVVDVDPIKTVTFSTKEPNYAIIEKVKLSEFKCKKVKVILKVDINSFYDFKVEPVEDEKVDKSQLSSDKVRFIFDKQNFSVCIVKDDKETIITNSNGSDKTPLYISFTEEKPIVGKAALEMFNEKPDFVVFDIIKLCSITSEDVMNPKWKFSLSKDEDGTIMVTMQTINGERKSSVAFLLAIIFKNALKIAKNENGKKVKNVEIKFDGFEPNETLKMNFIEAGNLMNVKTTFL</sequence>
<accession>A0A914QSQ1</accession>
<evidence type="ECO:0000313" key="5">
    <source>
        <dbReference type="WBParaSite" id="PDA_v2.g30437.t1"/>
    </source>
</evidence>
<dbReference type="Proteomes" id="UP000887578">
    <property type="component" value="Unplaced"/>
</dbReference>
<reference evidence="5" key="1">
    <citation type="submission" date="2022-11" db="UniProtKB">
        <authorList>
            <consortium name="WormBaseParasite"/>
        </authorList>
    </citation>
    <scope>IDENTIFICATION</scope>
</reference>
<proteinExistence type="inferred from homology"/>
<keyword evidence="4" id="KW-1185">Reference proteome</keyword>
<evidence type="ECO:0000256" key="3">
    <source>
        <dbReference type="ARBA" id="ARBA00022840"/>
    </source>
</evidence>
<protein>
    <submittedName>
        <fullName evidence="5">Uncharacterized protein</fullName>
    </submittedName>
</protein>
<dbReference type="WBParaSite" id="PDA_v2.g30437.t1">
    <property type="protein sequence ID" value="PDA_v2.g30437.t1"/>
    <property type="gene ID" value="PDA_v2.g30437"/>
</dbReference>
<dbReference type="InterPro" id="IPR043129">
    <property type="entry name" value="ATPase_NBD"/>
</dbReference>
<keyword evidence="2" id="KW-0547">Nucleotide-binding</keyword>
<organism evidence="4 5">
    <name type="scientific">Panagrolaimus davidi</name>
    <dbReference type="NCBI Taxonomy" id="227884"/>
    <lineage>
        <taxon>Eukaryota</taxon>
        <taxon>Metazoa</taxon>
        <taxon>Ecdysozoa</taxon>
        <taxon>Nematoda</taxon>
        <taxon>Chromadorea</taxon>
        <taxon>Rhabditida</taxon>
        <taxon>Tylenchina</taxon>
        <taxon>Panagrolaimomorpha</taxon>
        <taxon>Panagrolaimoidea</taxon>
        <taxon>Panagrolaimidae</taxon>
        <taxon>Panagrolaimus</taxon>
    </lineage>
</organism>
<evidence type="ECO:0000313" key="4">
    <source>
        <dbReference type="Proteomes" id="UP000887578"/>
    </source>
</evidence>
<name>A0A914QSQ1_9BILA</name>
<dbReference type="SUPFAM" id="SSF53067">
    <property type="entry name" value="Actin-like ATPase domain"/>
    <property type="match status" value="1"/>
</dbReference>
<dbReference type="AlphaFoldDB" id="A0A914QSQ1"/>
<keyword evidence="3" id="KW-0067">ATP-binding</keyword>
<dbReference type="InterPro" id="IPR013126">
    <property type="entry name" value="Hsp_70_fam"/>
</dbReference>
<dbReference type="GO" id="GO:0005524">
    <property type="term" value="F:ATP binding"/>
    <property type="evidence" value="ECO:0007669"/>
    <property type="project" value="UniProtKB-KW"/>
</dbReference>
<comment type="similarity">
    <text evidence="1">Belongs to the heat shock protein 70 family.</text>
</comment>
<dbReference type="GO" id="GO:0140662">
    <property type="term" value="F:ATP-dependent protein folding chaperone"/>
    <property type="evidence" value="ECO:0007669"/>
    <property type="project" value="InterPro"/>
</dbReference>
<dbReference type="Pfam" id="PF00012">
    <property type="entry name" value="HSP70"/>
    <property type="match status" value="1"/>
</dbReference>
<dbReference type="Gene3D" id="3.30.420.40">
    <property type="match status" value="1"/>
</dbReference>
<evidence type="ECO:0000256" key="2">
    <source>
        <dbReference type="ARBA" id="ARBA00022741"/>
    </source>
</evidence>
<evidence type="ECO:0000256" key="1">
    <source>
        <dbReference type="ARBA" id="ARBA00007381"/>
    </source>
</evidence>